<name>A0A9Q6HPV6_9STAP</name>
<gene>
    <name evidence="4" type="ORF">BU058_04335</name>
</gene>
<dbReference type="Pfam" id="PF12836">
    <property type="entry name" value="HHH_3"/>
    <property type="match status" value="1"/>
</dbReference>
<dbReference type="PANTHER" id="PTHR21180:SF32">
    <property type="entry name" value="ENDONUCLEASE_EXONUCLEASE_PHOSPHATASE FAMILY DOMAIN-CONTAINING PROTEIN 1"/>
    <property type="match status" value="1"/>
</dbReference>
<feature type="compositionally biased region" description="Polar residues" evidence="1">
    <location>
        <begin position="55"/>
        <end position="77"/>
    </location>
</feature>
<feature type="domain" description="Helix-hairpin-helix DNA-binding motif class 1" evidence="3">
    <location>
        <begin position="213"/>
        <end position="232"/>
    </location>
</feature>
<keyword evidence="2" id="KW-0812">Transmembrane</keyword>
<dbReference type="NCBIfam" id="TIGR00426">
    <property type="entry name" value="competence protein ComEA helix-hairpin-helix repeat region"/>
    <property type="match status" value="1"/>
</dbReference>
<dbReference type="Proteomes" id="UP000241960">
    <property type="component" value="Unassembled WGS sequence"/>
</dbReference>
<evidence type="ECO:0000256" key="1">
    <source>
        <dbReference type="SAM" id="MobiDB-lite"/>
    </source>
</evidence>
<protein>
    <submittedName>
        <fullName evidence="4">Transporter</fullName>
    </submittedName>
</protein>
<proteinExistence type="predicted"/>
<dbReference type="GO" id="GO:0006281">
    <property type="term" value="P:DNA repair"/>
    <property type="evidence" value="ECO:0007669"/>
    <property type="project" value="InterPro"/>
</dbReference>
<dbReference type="InterPro" id="IPR003583">
    <property type="entry name" value="Hlx-hairpin-Hlx_DNA-bd_motif"/>
</dbReference>
<dbReference type="AlphaFoldDB" id="A0A9Q6HPV6"/>
<dbReference type="GO" id="GO:0003677">
    <property type="term" value="F:DNA binding"/>
    <property type="evidence" value="ECO:0007669"/>
    <property type="project" value="InterPro"/>
</dbReference>
<keyword evidence="2" id="KW-0472">Membrane</keyword>
<sequence length="235" mass="26306">MFNQWDILKGLIIKNKLLITILSISIVALLLIISQFTMTKDYESDFETYTDKSNDNIATSPKPSSTKEGGLSNSKRQVMNEHNTDSVFVDVKGAVKHPNVYEMKSTDRVKQLLDKAVVTKKADLNKVNLAEKLSDQKLIYIPEKGESEKGISNNHNNLDNSKNNTSRSMTANDTVNLNQVTETELLSIPGIGPMKAKSIIEYREEHGSFDSVEQLKEIKGIGDKTFEKLSGYFTV</sequence>
<dbReference type="Gene3D" id="3.10.560.10">
    <property type="entry name" value="Outer membrane lipoprotein wza domain like"/>
    <property type="match status" value="1"/>
</dbReference>
<evidence type="ECO:0000259" key="3">
    <source>
        <dbReference type="SMART" id="SM00278"/>
    </source>
</evidence>
<dbReference type="InterPro" id="IPR051675">
    <property type="entry name" value="Endo/Exo/Phosphatase_dom_1"/>
</dbReference>
<evidence type="ECO:0000313" key="5">
    <source>
        <dbReference type="Proteomes" id="UP000241960"/>
    </source>
</evidence>
<feature type="transmembrane region" description="Helical" evidence="2">
    <location>
        <begin position="17"/>
        <end position="38"/>
    </location>
</feature>
<dbReference type="RefSeq" id="WP_073504301.1">
    <property type="nucleotide sequence ID" value="NZ_CP018199.1"/>
</dbReference>
<dbReference type="GO" id="GO:0015627">
    <property type="term" value="C:type II protein secretion system complex"/>
    <property type="evidence" value="ECO:0007669"/>
    <property type="project" value="TreeGrafter"/>
</dbReference>
<evidence type="ECO:0000313" key="4">
    <source>
        <dbReference type="EMBL" id="PTI76465.1"/>
    </source>
</evidence>
<reference evidence="4 5" key="1">
    <citation type="journal article" date="2016" name="Front. Microbiol.">
        <title>Comprehensive Phylogenetic Analysis of Bovine Non-aureus Staphylococci Species Based on Whole-Genome Sequencing.</title>
        <authorList>
            <person name="Naushad S."/>
            <person name="Barkema H.W."/>
            <person name="Luby C."/>
            <person name="Condas L.A."/>
            <person name="Nobrega D.B."/>
            <person name="Carson D.A."/>
            <person name="De Buck J."/>
        </authorList>
    </citation>
    <scope>NUCLEOTIDE SEQUENCE [LARGE SCALE GENOMIC DNA]</scope>
    <source>
        <strain evidence="4 5">SNUC 1231</strain>
    </source>
</reference>
<dbReference type="GO" id="GO:0015628">
    <property type="term" value="P:protein secretion by the type II secretion system"/>
    <property type="evidence" value="ECO:0007669"/>
    <property type="project" value="TreeGrafter"/>
</dbReference>
<dbReference type="InterPro" id="IPR010994">
    <property type="entry name" value="RuvA_2-like"/>
</dbReference>
<comment type="caution">
    <text evidence="4">The sequence shown here is derived from an EMBL/GenBank/DDBJ whole genome shotgun (WGS) entry which is preliminary data.</text>
</comment>
<dbReference type="SMART" id="SM00278">
    <property type="entry name" value="HhH1"/>
    <property type="match status" value="2"/>
</dbReference>
<dbReference type="SUPFAM" id="SSF47781">
    <property type="entry name" value="RuvA domain 2-like"/>
    <property type="match status" value="1"/>
</dbReference>
<keyword evidence="2" id="KW-1133">Transmembrane helix</keyword>
<dbReference type="PANTHER" id="PTHR21180">
    <property type="entry name" value="ENDONUCLEASE/EXONUCLEASE/PHOSPHATASE FAMILY DOMAIN-CONTAINING PROTEIN 1"/>
    <property type="match status" value="1"/>
</dbReference>
<dbReference type="EMBL" id="PZFQ01000010">
    <property type="protein sequence ID" value="PTI76465.1"/>
    <property type="molecule type" value="Genomic_DNA"/>
</dbReference>
<organism evidence="4 5">
    <name type="scientific">Staphylococcus succinus</name>
    <dbReference type="NCBI Taxonomy" id="61015"/>
    <lineage>
        <taxon>Bacteria</taxon>
        <taxon>Bacillati</taxon>
        <taxon>Bacillota</taxon>
        <taxon>Bacilli</taxon>
        <taxon>Bacillales</taxon>
        <taxon>Staphylococcaceae</taxon>
        <taxon>Staphylococcus</taxon>
    </lineage>
</organism>
<accession>A0A9Q6HPV6</accession>
<dbReference type="InterPro" id="IPR004509">
    <property type="entry name" value="Competence_ComEA_HhH"/>
</dbReference>
<evidence type="ECO:0000256" key="2">
    <source>
        <dbReference type="SAM" id="Phobius"/>
    </source>
</evidence>
<dbReference type="Gene3D" id="1.10.150.310">
    <property type="entry name" value="Tex RuvX-like domain-like"/>
    <property type="match status" value="1"/>
</dbReference>
<feature type="region of interest" description="Disordered" evidence="1">
    <location>
        <begin position="52"/>
        <end position="79"/>
    </location>
</feature>
<feature type="domain" description="Helix-hairpin-helix DNA-binding motif class 1" evidence="3">
    <location>
        <begin position="183"/>
        <end position="202"/>
    </location>
</feature>